<dbReference type="Gene3D" id="3.40.190.10">
    <property type="entry name" value="Periplasmic binding protein-like II"/>
    <property type="match status" value="2"/>
</dbReference>
<evidence type="ECO:0000256" key="1">
    <source>
        <dbReference type="ARBA" id="ARBA00009437"/>
    </source>
</evidence>
<dbReference type="PANTHER" id="PTHR30346">
    <property type="entry name" value="TRANSCRIPTIONAL DUAL REGULATOR HCAR-RELATED"/>
    <property type="match status" value="1"/>
</dbReference>
<proteinExistence type="inferred from homology"/>
<dbReference type="Pfam" id="PF00126">
    <property type="entry name" value="HTH_1"/>
    <property type="match status" value="1"/>
</dbReference>
<accession>A0ABU4CTA3</accession>
<evidence type="ECO:0000256" key="5">
    <source>
        <dbReference type="ARBA" id="ARBA00023163"/>
    </source>
</evidence>
<sequence>MFLAYNHRYLRLVGAEMLNLHRMRLLVELSRRGTIGQVAEALSFSASTVSQQLGQLENEAGVPLLEQVGRRVRLTNAGELLVRHSEGILQQVERAQAALAATRSDIIGEVRVATFQTAALALIPRVLEEMNFRHPDLTLYLTEIQPDSATSALQAREFDLILGEEYPGYDQPQVTGIDRKMLFEDPMRIYVADKWKPNRDRKELADFADVPWILEPKGKPARDWAETACRAAGFEPRVRFESADLLVLARLAETGHGATLLPDLVWDGYHPQAQFVSIATKPVRNVYTAVRTGAEARPVLVELRNILVSVCDRRADIAI</sequence>
<evidence type="ECO:0000256" key="3">
    <source>
        <dbReference type="ARBA" id="ARBA00023125"/>
    </source>
</evidence>
<dbReference type="InterPro" id="IPR005119">
    <property type="entry name" value="LysR_subst-bd"/>
</dbReference>
<dbReference type="Pfam" id="PF03466">
    <property type="entry name" value="LysR_substrate"/>
    <property type="match status" value="1"/>
</dbReference>
<reference evidence="7 8" key="1">
    <citation type="submission" date="2023-10" db="EMBL/GenBank/DDBJ databases">
        <title>Development of a sustainable strategy for remediation of hydrocarbon-contaminated territories based on the waste exchange concept.</title>
        <authorList>
            <person name="Krivoruchko A."/>
        </authorList>
    </citation>
    <scope>NUCLEOTIDE SEQUENCE [LARGE SCALE GENOMIC DNA]</scope>
    <source>
        <strain evidence="7 8">IEGM 60</strain>
    </source>
</reference>
<keyword evidence="2" id="KW-0805">Transcription regulation</keyword>
<name>A0ABU4CTA3_RHOJO</name>
<protein>
    <submittedName>
        <fullName evidence="7">LysR family transcriptional regulator</fullName>
    </submittedName>
</protein>
<dbReference type="RefSeq" id="WP_317571749.1">
    <property type="nucleotide sequence ID" value="NZ_JAWLKA010000045.1"/>
</dbReference>
<keyword evidence="8" id="KW-1185">Reference proteome</keyword>
<dbReference type="CDD" id="cd00090">
    <property type="entry name" value="HTH_ARSR"/>
    <property type="match status" value="1"/>
</dbReference>
<gene>
    <name evidence="7" type="ORF">R3Q59_40545</name>
</gene>
<evidence type="ECO:0000256" key="4">
    <source>
        <dbReference type="ARBA" id="ARBA00023159"/>
    </source>
</evidence>
<evidence type="ECO:0000256" key="2">
    <source>
        <dbReference type="ARBA" id="ARBA00023015"/>
    </source>
</evidence>
<comment type="caution">
    <text evidence="7">The sequence shown here is derived from an EMBL/GenBank/DDBJ whole genome shotgun (WGS) entry which is preliminary data.</text>
</comment>
<dbReference type="EMBL" id="JAWLKA010000045">
    <property type="protein sequence ID" value="MDV6286769.1"/>
    <property type="molecule type" value="Genomic_DNA"/>
</dbReference>
<keyword evidence="3" id="KW-0238">DNA-binding</keyword>
<dbReference type="Proteomes" id="UP001185737">
    <property type="component" value="Unassembled WGS sequence"/>
</dbReference>
<dbReference type="PANTHER" id="PTHR30346:SF29">
    <property type="entry name" value="LYSR SUBSTRATE-BINDING"/>
    <property type="match status" value="1"/>
</dbReference>
<dbReference type="InterPro" id="IPR036390">
    <property type="entry name" value="WH_DNA-bd_sf"/>
</dbReference>
<feature type="domain" description="HTH lysR-type" evidence="6">
    <location>
        <begin position="18"/>
        <end position="75"/>
    </location>
</feature>
<keyword evidence="5" id="KW-0804">Transcription</keyword>
<dbReference type="InterPro" id="IPR036388">
    <property type="entry name" value="WH-like_DNA-bd_sf"/>
</dbReference>
<dbReference type="PROSITE" id="PS50931">
    <property type="entry name" value="HTH_LYSR"/>
    <property type="match status" value="1"/>
</dbReference>
<evidence type="ECO:0000313" key="8">
    <source>
        <dbReference type="Proteomes" id="UP001185737"/>
    </source>
</evidence>
<comment type="similarity">
    <text evidence="1">Belongs to the LysR transcriptional regulatory family.</text>
</comment>
<evidence type="ECO:0000313" key="7">
    <source>
        <dbReference type="EMBL" id="MDV6286769.1"/>
    </source>
</evidence>
<organism evidence="7 8">
    <name type="scientific">Rhodococcus jostii</name>
    <dbReference type="NCBI Taxonomy" id="132919"/>
    <lineage>
        <taxon>Bacteria</taxon>
        <taxon>Bacillati</taxon>
        <taxon>Actinomycetota</taxon>
        <taxon>Actinomycetes</taxon>
        <taxon>Mycobacteriales</taxon>
        <taxon>Nocardiaceae</taxon>
        <taxon>Rhodococcus</taxon>
    </lineage>
</organism>
<evidence type="ECO:0000259" key="6">
    <source>
        <dbReference type="PROSITE" id="PS50931"/>
    </source>
</evidence>
<dbReference type="InterPro" id="IPR011991">
    <property type="entry name" value="ArsR-like_HTH"/>
</dbReference>
<keyword evidence="4" id="KW-0010">Activator</keyword>
<dbReference type="Gene3D" id="1.10.10.10">
    <property type="entry name" value="Winged helix-like DNA-binding domain superfamily/Winged helix DNA-binding domain"/>
    <property type="match status" value="1"/>
</dbReference>
<dbReference type="InterPro" id="IPR000847">
    <property type="entry name" value="LysR_HTH_N"/>
</dbReference>
<dbReference type="SUPFAM" id="SSF53850">
    <property type="entry name" value="Periplasmic binding protein-like II"/>
    <property type="match status" value="1"/>
</dbReference>
<dbReference type="SUPFAM" id="SSF46785">
    <property type="entry name" value="Winged helix' DNA-binding domain"/>
    <property type="match status" value="1"/>
</dbReference>